<sequence>MLSRTQVIVKRQQMENFECEMIPRSESLASEKRSKRRLPIVRSHAFLFDRANGLRAASATLSKTQEQEIIYGAFCKLLDRPGVQIIRVHDEEKHDSFKSTGRD</sequence>
<reference evidence="1" key="1">
    <citation type="submission" date="2021-10" db="EMBL/GenBank/DDBJ databases">
        <title>Melipona bicolor Genome sequencing and assembly.</title>
        <authorList>
            <person name="Araujo N.S."/>
            <person name="Arias M.C."/>
        </authorList>
    </citation>
    <scope>NUCLEOTIDE SEQUENCE</scope>
    <source>
        <strain evidence="1">USP_2M_L1-L4_2017</strain>
        <tissue evidence="1">Whole body</tissue>
    </source>
</reference>
<gene>
    <name evidence="1" type="ORF">K0M31_010987</name>
</gene>
<name>A0AA40FKF5_9HYME</name>
<protein>
    <submittedName>
        <fullName evidence="1">Uncharacterized protein</fullName>
    </submittedName>
</protein>
<proteinExistence type="predicted"/>
<dbReference type="AlphaFoldDB" id="A0AA40FKF5"/>
<dbReference type="EMBL" id="JAHYIQ010000029">
    <property type="protein sequence ID" value="KAK1120781.1"/>
    <property type="molecule type" value="Genomic_DNA"/>
</dbReference>
<evidence type="ECO:0000313" key="2">
    <source>
        <dbReference type="Proteomes" id="UP001177670"/>
    </source>
</evidence>
<evidence type="ECO:0000313" key="1">
    <source>
        <dbReference type="EMBL" id="KAK1120781.1"/>
    </source>
</evidence>
<keyword evidence="2" id="KW-1185">Reference proteome</keyword>
<comment type="caution">
    <text evidence="1">The sequence shown here is derived from an EMBL/GenBank/DDBJ whole genome shotgun (WGS) entry which is preliminary data.</text>
</comment>
<organism evidence="1 2">
    <name type="scientific">Melipona bicolor</name>
    <dbReference type="NCBI Taxonomy" id="60889"/>
    <lineage>
        <taxon>Eukaryota</taxon>
        <taxon>Metazoa</taxon>
        <taxon>Ecdysozoa</taxon>
        <taxon>Arthropoda</taxon>
        <taxon>Hexapoda</taxon>
        <taxon>Insecta</taxon>
        <taxon>Pterygota</taxon>
        <taxon>Neoptera</taxon>
        <taxon>Endopterygota</taxon>
        <taxon>Hymenoptera</taxon>
        <taxon>Apocrita</taxon>
        <taxon>Aculeata</taxon>
        <taxon>Apoidea</taxon>
        <taxon>Anthophila</taxon>
        <taxon>Apidae</taxon>
        <taxon>Melipona</taxon>
    </lineage>
</organism>
<accession>A0AA40FKF5</accession>
<dbReference type="Proteomes" id="UP001177670">
    <property type="component" value="Unassembled WGS sequence"/>
</dbReference>